<gene>
    <name evidence="1" type="ORF">NMS_2675</name>
</gene>
<evidence type="ECO:0000313" key="1">
    <source>
        <dbReference type="EMBL" id="BAO56684.1"/>
    </source>
</evidence>
<keyword evidence="2" id="KW-1185">Reference proteome</keyword>
<protein>
    <submittedName>
        <fullName evidence="1">Uncharacterized protein</fullName>
    </submittedName>
</protein>
<dbReference type="Proteomes" id="UP000031760">
    <property type="component" value="Chromosome"/>
</dbReference>
<dbReference type="EMBL" id="AP014548">
    <property type="protein sequence ID" value="BAO56684.1"/>
    <property type="molecule type" value="Genomic_DNA"/>
</dbReference>
<evidence type="ECO:0000313" key="2">
    <source>
        <dbReference type="Proteomes" id="UP000031760"/>
    </source>
</evidence>
<proteinExistence type="predicted"/>
<organism evidence="1 2">
    <name type="scientific">Nonlabens marinus S1-08</name>
    <dbReference type="NCBI Taxonomy" id="1454201"/>
    <lineage>
        <taxon>Bacteria</taxon>
        <taxon>Pseudomonadati</taxon>
        <taxon>Bacteroidota</taxon>
        <taxon>Flavobacteriia</taxon>
        <taxon>Flavobacteriales</taxon>
        <taxon>Flavobacteriaceae</taxon>
        <taxon>Nonlabens</taxon>
    </lineage>
</organism>
<sequence length="128" mass="15174">MTQVRHKLLLFRFRESEIKQSELVKSVTNHHTWQLIDMTTTINYIDFIPEATDRSFWGVKSYENLDATLERANEWIRRNYSREIVNVETVVLPNIYAKGTANSKEVSQYYTGGHSIQNFQIIRVWYKG</sequence>
<accession>W8VS70</accession>
<dbReference type="HOGENOM" id="CLU_1957306_0_0_10"/>
<dbReference type="STRING" id="1454201.NMS_2675"/>
<dbReference type="AlphaFoldDB" id="W8VS70"/>
<dbReference type="KEGG" id="nmf:NMS_2675"/>
<reference evidence="1 2" key="1">
    <citation type="journal article" date="2014" name="Proc. Natl. Acad. Sci. U.S.A.">
        <title>Functional characterization of flavobacteria rhodopsins reveals a unique class of light-driven chloride pump in bacteria.</title>
        <authorList>
            <person name="Yoshizawa S."/>
            <person name="Kumagai Y."/>
            <person name="Kim H."/>
            <person name="Ogura Y."/>
            <person name="Hayashi T."/>
            <person name="Iwasaki W."/>
            <person name="DeLong E.F."/>
            <person name="Kogure K."/>
        </authorList>
    </citation>
    <scope>NUCLEOTIDE SEQUENCE [LARGE SCALE GENOMIC DNA]</scope>
    <source>
        <strain evidence="1 2">S1-08</strain>
    </source>
</reference>
<name>W8VS70_9FLAO</name>